<evidence type="ECO:0008006" key="4">
    <source>
        <dbReference type="Google" id="ProtNLM"/>
    </source>
</evidence>
<organism evidence="2 3">
    <name type="scientific">Asticcacaulis biprosthecium C19</name>
    <dbReference type="NCBI Taxonomy" id="715226"/>
    <lineage>
        <taxon>Bacteria</taxon>
        <taxon>Pseudomonadati</taxon>
        <taxon>Pseudomonadota</taxon>
        <taxon>Alphaproteobacteria</taxon>
        <taxon>Caulobacterales</taxon>
        <taxon>Caulobacteraceae</taxon>
        <taxon>Asticcacaulis</taxon>
    </lineage>
</organism>
<name>F4QLU4_9CAUL</name>
<dbReference type="EMBL" id="GL883077">
    <property type="protein sequence ID" value="EGF92363.1"/>
    <property type="molecule type" value="Genomic_DNA"/>
</dbReference>
<dbReference type="HOGENOM" id="CLU_1575296_0_0_5"/>
<accession>F4QLU4</accession>
<feature type="compositionally biased region" description="Acidic residues" evidence="1">
    <location>
        <begin position="158"/>
        <end position="169"/>
    </location>
</feature>
<sequence length="169" mass="18638">MLIASRSACTLTLTLSDFAPGPIEPLPMSDPHRSSKAEIITPDQYADRRSEPRTHCDDRGALLFLSTHQVVPCRIMDQSASGARVSMAAIGDLPAEIWLIDLDQNSVRCGKAAWSMPNRMGLKFSFVTSLTPGDAKPAKVPQEVYDAWKRLTGQDDTPNQDDDDVLYFD</sequence>
<evidence type="ECO:0000256" key="1">
    <source>
        <dbReference type="SAM" id="MobiDB-lite"/>
    </source>
</evidence>
<keyword evidence="3" id="KW-1185">Reference proteome</keyword>
<reference evidence="3" key="1">
    <citation type="submission" date="2011-03" db="EMBL/GenBank/DDBJ databases">
        <title>Draft genome sequence of Brevundimonas diminuta.</title>
        <authorList>
            <person name="Brown P.J.B."/>
            <person name="Buechlein A."/>
            <person name="Hemmerich C."/>
            <person name="Brun Y.V."/>
        </authorList>
    </citation>
    <scope>NUCLEOTIDE SEQUENCE [LARGE SCALE GENOMIC DNA]</scope>
    <source>
        <strain evidence="3">C19</strain>
    </source>
</reference>
<evidence type="ECO:0000313" key="3">
    <source>
        <dbReference type="Proteomes" id="UP000006512"/>
    </source>
</evidence>
<evidence type="ECO:0000313" key="2">
    <source>
        <dbReference type="EMBL" id="EGF92363.1"/>
    </source>
</evidence>
<proteinExistence type="predicted"/>
<dbReference type="AlphaFoldDB" id="F4QLU4"/>
<gene>
    <name evidence="2" type="ORF">ABI_07990</name>
</gene>
<dbReference type="Proteomes" id="UP000006512">
    <property type="component" value="Unassembled WGS sequence"/>
</dbReference>
<protein>
    <recommendedName>
        <fullName evidence="4">PilZ domain protein</fullName>
    </recommendedName>
</protein>
<dbReference type="SUPFAM" id="SSF141371">
    <property type="entry name" value="PilZ domain-like"/>
    <property type="match status" value="1"/>
</dbReference>
<feature type="region of interest" description="Disordered" evidence="1">
    <location>
        <begin position="150"/>
        <end position="169"/>
    </location>
</feature>